<dbReference type="GeneID" id="25254251"/>
<keyword evidence="7" id="KW-0676">Redox-active center</keyword>
<accession>U6KZ92</accession>
<dbReference type="Pfam" id="PF00085">
    <property type="entry name" value="Thioredoxin"/>
    <property type="match status" value="6"/>
</dbReference>
<evidence type="ECO:0000256" key="3">
    <source>
        <dbReference type="ARBA" id="ARBA00006347"/>
    </source>
</evidence>
<dbReference type="GO" id="GO:0034976">
    <property type="term" value="P:response to endoplasmic reticulum stress"/>
    <property type="evidence" value="ECO:0007669"/>
    <property type="project" value="TreeGrafter"/>
</dbReference>
<gene>
    <name evidence="10" type="ORF">ETH_00025705</name>
</gene>
<dbReference type="CDD" id="cd02995">
    <property type="entry name" value="PDI_a_PDI_a'_C"/>
    <property type="match status" value="5"/>
</dbReference>
<evidence type="ECO:0000256" key="1">
    <source>
        <dbReference type="ARBA" id="ARBA00001182"/>
    </source>
</evidence>
<dbReference type="PANTHER" id="PTHR18929:SF132">
    <property type="entry name" value="PROTEIN DISULFIDE-ISOMERASE A3"/>
    <property type="match status" value="1"/>
</dbReference>
<feature type="domain" description="Thioredoxin" evidence="9">
    <location>
        <begin position="661"/>
        <end position="798"/>
    </location>
</feature>
<dbReference type="GO" id="GO:0003756">
    <property type="term" value="F:protein disulfide isomerase activity"/>
    <property type="evidence" value="ECO:0007669"/>
    <property type="project" value="TreeGrafter"/>
</dbReference>
<keyword evidence="8" id="KW-1133">Transmembrane helix</keyword>
<dbReference type="GO" id="GO:0005783">
    <property type="term" value="C:endoplasmic reticulum"/>
    <property type="evidence" value="ECO:0007669"/>
    <property type="project" value="TreeGrafter"/>
</dbReference>
<keyword evidence="8" id="KW-0812">Transmembrane</keyword>
<dbReference type="InterPro" id="IPR036249">
    <property type="entry name" value="Thioredoxin-like_sf"/>
</dbReference>
<reference evidence="10" key="2">
    <citation type="submission" date="2013-10" db="EMBL/GenBank/DDBJ databases">
        <authorList>
            <person name="Aslett M."/>
        </authorList>
    </citation>
    <scope>NUCLEOTIDE SEQUENCE [LARGE SCALE GENOMIC DNA]</scope>
    <source>
        <strain evidence="10">Houghton</strain>
    </source>
</reference>
<dbReference type="EMBL" id="HG675767">
    <property type="protein sequence ID" value="CDJ43457.1"/>
    <property type="molecule type" value="Genomic_DNA"/>
</dbReference>
<comment type="catalytic activity">
    <reaction evidence="1">
        <text>Catalyzes the rearrangement of -S-S- bonds in proteins.</text>
        <dbReference type="EC" id="5.3.4.1"/>
    </reaction>
</comment>
<keyword evidence="8" id="KW-0472">Membrane</keyword>
<dbReference type="Pfam" id="PF05686">
    <property type="entry name" value="Glyco_transf_90"/>
    <property type="match status" value="1"/>
</dbReference>
<sequence length="1507" mass="165764">MAKGETGQLAASSLQSKAAKAAPAHAAARRRSSTLRRWASVATSKWAWSAVVIVAVYLGFFYRPRLLRYTFEIAGGPGLNPEFPSPSRHFRVVVRNAKGHQEVPSGFKANNIRLSWQTVPHIPGQSGPPVGYEVYDIGNGEYEVAYRVREGIPSGHELRLRVTYGGRRTNFAIEPVEVSIQGPLHEPSCFDPVNSSTWTKAMGCPRSFPQLEEDLENFVTIDLAKLRAAIPKLLEKSSATSFLHYVIKDNQIFRKVHGPFPAFSYFSDMILHQLSATVKLPGDWPLVAKSWGDSRVPVFSWCGSTDSFDIVLPQWDVTRSTVLGNAASSPDLLASQGWGTRKWNTKDPRAAFRGRDSNPVRVQLAQLSSKHPDVLDVAITSWENDENFEVEEQLGRKGSLQLQEFPKYKYILLLDGTVAAYRNPYLIASGSLLLKQESPYYEWYQKELSPWKHFVPFDGTGEDLLSKLQWAKEHDEEAQRIAANARDYARQNLLPERVLCFYYQALHAYASRQKGTPAVTEDMIWVPLPHRPKRNTCGSPDVLTRLGSYPIIPLHPTSVESVLFKEDKDAVVIAHSAFCNKSARVLPGIVAMARQYKAAGADLLFASAETFSLQYPIKWLHAGSGPKLFFLKAGSATPEQLEGQLTVSAAVSFINSKLSSAQHRITAPPEPEETVSDPIPEKWDGPVKRIVAKNFDERVLNSDKDVLLMVSAPWCGYCKKIKPAFFRFARSVAASSAAATVLDVAKMNGPTNEIRHPEFPVPHYPTIWFIRKGETKPIIFSGSATEEKLLSFSKQHATKPESLEGVVVQAPDLRTSSLPLMKDTQQRTGSPILSIDTETFYSGVLDSDKDVLLLVYAPWCGHCKKLEPIYEEFGKLAAESKTASESLVVAKMDGAANRLPDEKYKVTGFPTVWFFKKGSDTPIKFMGERTTKGLASFVQQHATAKVELKVPDSPAVEAVSQPVPTVNDGAVKVVVGDTFKSQVLDAGKDVLLLVYAPWCGHCKKLEPIYEEFGKLAAESKTASESLVVAKMDGAANRLPDEKYKVTGFPTVWFFKKGSDTPIKFMGERTTKGLASFVQQHATAKVELKVPDSPAVEAVSQPVPTVNDGAVKVVVGDTFKSQVLDAGKDVLLLVYAPWCGHCKKLEPIYEEFGKLAAESKTASESLVVAKMDGAANRLPDEKYKVTGFPTVWFFKKGSDTPIKFMGERTTKGLASFVQQHATAKVELKVPDSPAVEAVSQPVPTVNDGAVKVVVGDTFKSQVLDAGKDVLLLVYAPWCGHCKKLEPIYEEFGKLAAESKTASESLVVAKMDGAANRLPDEKYKVTGFPTVWFFKKGSDTPIKFMGERTTKGLASFVQQHATAKVELKVPDSPAVEAVSQPVPTVNDGAVKVVVGDTFKSQVLDAGKDVLLLVYAPWCGHCKKLEPIYEEFGKLAAESKTASESLVVAKMDGAANRLPDEKYKVTGFPTVWFFKKGSDTPIKFMGERTTKGLASFVQQQASSRVEISVP</sequence>
<feature type="domain" description="Thioredoxin" evidence="9">
    <location>
        <begin position="1091"/>
        <end position="1221"/>
    </location>
</feature>
<keyword evidence="6" id="KW-0413">Isomerase</keyword>
<comment type="similarity">
    <text evidence="3">Belongs to the protein disulfide isomerase family.</text>
</comment>
<evidence type="ECO:0000313" key="10">
    <source>
        <dbReference type="EMBL" id="CDJ43457.1"/>
    </source>
</evidence>
<dbReference type="OrthoDB" id="541052at2759"/>
<evidence type="ECO:0000256" key="4">
    <source>
        <dbReference type="ARBA" id="ARBA00012723"/>
    </source>
</evidence>
<dbReference type="VEuPathDB" id="ToxoDB:ETH_00025705"/>
<dbReference type="SUPFAM" id="SSF52833">
    <property type="entry name" value="Thioredoxin-like"/>
    <property type="match status" value="6"/>
</dbReference>
<dbReference type="RefSeq" id="XP_013234207.1">
    <property type="nucleotide sequence ID" value="XM_013378753.1"/>
</dbReference>
<dbReference type="Gene3D" id="3.40.30.10">
    <property type="entry name" value="Glutaredoxin"/>
    <property type="match status" value="6"/>
</dbReference>
<feature type="domain" description="Thioredoxin" evidence="9">
    <location>
        <begin position="1369"/>
        <end position="1499"/>
    </location>
</feature>
<dbReference type="InterPro" id="IPR017937">
    <property type="entry name" value="Thioredoxin_CS"/>
</dbReference>
<evidence type="ECO:0000256" key="5">
    <source>
        <dbReference type="ARBA" id="ARBA00022824"/>
    </source>
</evidence>
<dbReference type="VEuPathDB" id="ToxoDB:ETH2_0706600"/>
<name>U6KZ92_EIMTE</name>
<feature type="domain" description="Thioredoxin" evidence="9">
    <location>
        <begin position="826"/>
        <end position="943"/>
    </location>
</feature>
<dbReference type="SMART" id="SM00672">
    <property type="entry name" value="CAP10"/>
    <property type="match status" value="1"/>
</dbReference>
<feature type="transmembrane region" description="Helical" evidence="8">
    <location>
        <begin position="38"/>
        <end position="62"/>
    </location>
</feature>
<feature type="domain" description="Thioredoxin" evidence="9">
    <location>
        <begin position="952"/>
        <end position="1082"/>
    </location>
</feature>
<dbReference type="InterPro" id="IPR006598">
    <property type="entry name" value="CAP10"/>
</dbReference>
<protein>
    <recommendedName>
        <fullName evidence="4">protein disulfide-isomerase</fullName>
        <ecNumber evidence="4">5.3.4.1</ecNumber>
    </recommendedName>
</protein>
<keyword evidence="5" id="KW-0256">Endoplasmic reticulum</keyword>
<dbReference type="PROSITE" id="PS51352">
    <property type="entry name" value="THIOREDOXIN_2"/>
    <property type="match status" value="6"/>
</dbReference>
<dbReference type="OMA" id="KFMGERT"/>
<evidence type="ECO:0000256" key="6">
    <source>
        <dbReference type="ARBA" id="ARBA00023235"/>
    </source>
</evidence>
<proteinExistence type="inferred from homology"/>
<reference evidence="10" key="1">
    <citation type="submission" date="2013-10" db="EMBL/GenBank/DDBJ databases">
        <title>Genomic analysis of the causative agents of coccidiosis in chickens.</title>
        <authorList>
            <person name="Reid A.J."/>
            <person name="Blake D."/>
            <person name="Billington K."/>
            <person name="Browne H."/>
            <person name="Dunn M."/>
            <person name="Hung S."/>
            <person name="Kawahara F."/>
            <person name="Miranda-Saavedra D."/>
            <person name="Mourier T."/>
            <person name="Nagra H."/>
            <person name="Otto T.D."/>
            <person name="Rawlings N."/>
            <person name="Sanchez A."/>
            <person name="Sanders M."/>
            <person name="Subramaniam C."/>
            <person name="Tay Y."/>
            <person name="Dear P."/>
            <person name="Doerig C."/>
            <person name="Gruber A."/>
            <person name="Parkinson J."/>
            <person name="Shirley M."/>
            <person name="Wan K.L."/>
            <person name="Berriman M."/>
            <person name="Tomley F."/>
            <person name="Pain A."/>
        </authorList>
    </citation>
    <scope>NUCLEOTIDE SEQUENCE [LARGE SCALE GENOMIC DNA]</scope>
    <source>
        <strain evidence="10">Houghton</strain>
    </source>
</reference>
<evidence type="ECO:0000256" key="7">
    <source>
        <dbReference type="ARBA" id="ARBA00023284"/>
    </source>
</evidence>
<feature type="domain" description="Thioredoxin" evidence="9">
    <location>
        <begin position="1230"/>
        <end position="1360"/>
    </location>
</feature>
<dbReference type="PANTHER" id="PTHR18929">
    <property type="entry name" value="PROTEIN DISULFIDE ISOMERASE"/>
    <property type="match status" value="1"/>
</dbReference>
<keyword evidence="11" id="KW-1185">Reference proteome</keyword>
<evidence type="ECO:0000313" key="11">
    <source>
        <dbReference type="Proteomes" id="UP000030747"/>
    </source>
</evidence>
<dbReference type="Proteomes" id="UP000030747">
    <property type="component" value="Unassembled WGS sequence"/>
</dbReference>
<organism evidence="10 11">
    <name type="scientific">Eimeria tenella</name>
    <name type="common">Coccidian parasite</name>
    <dbReference type="NCBI Taxonomy" id="5802"/>
    <lineage>
        <taxon>Eukaryota</taxon>
        <taxon>Sar</taxon>
        <taxon>Alveolata</taxon>
        <taxon>Apicomplexa</taxon>
        <taxon>Conoidasida</taxon>
        <taxon>Coccidia</taxon>
        <taxon>Eucoccidiorida</taxon>
        <taxon>Eimeriorina</taxon>
        <taxon>Eimeriidae</taxon>
        <taxon>Eimeria</taxon>
    </lineage>
</organism>
<dbReference type="PROSITE" id="PS00194">
    <property type="entry name" value="THIOREDOXIN_1"/>
    <property type="match status" value="6"/>
</dbReference>
<dbReference type="GO" id="GO:0006457">
    <property type="term" value="P:protein folding"/>
    <property type="evidence" value="ECO:0007669"/>
    <property type="project" value="TreeGrafter"/>
</dbReference>
<evidence type="ECO:0000256" key="2">
    <source>
        <dbReference type="ARBA" id="ARBA00004319"/>
    </source>
</evidence>
<comment type="subcellular location">
    <subcellularLocation>
        <location evidence="2">Endoplasmic reticulum lumen</location>
    </subcellularLocation>
</comment>
<dbReference type="InterPro" id="IPR013766">
    <property type="entry name" value="Thioredoxin_domain"/>
</dbReference>
<evidence type="ECO:0000256" key="8">
    <source>
        <dbReference type="SAM" id="Phobius"/>
    </source>
</evidence>
<dbReference type="EC" id="5.3.4.1" evidence="4"/>
<evidence type="ECO:0000259" key="9">
    <source>
        <dbReference type="PROSITE" id="PS51352"/>
    </source>
</evidence>